<reference evidence="4 5" key="1">
    <citation type="submission" date="2020-04" db="EMBL/GenBank/DDBJ databases">
        <title>Massilia sp. nov., a cold adapted bacteria isolated from Arctic soil.</title>
        <authorList>
            <person name="Son J."/>
            <person name="Ka J.-O."/>
        </authorList>
    </citation>
    <scope>NUCLEOTIDE SEQUENCE [LARGE SCALE GENOMIC DNA]</scope>
    <source>
        <strain evidence="4 5">ML15P13</strain>
    </source>
</reference>
<evidence type="ECO:0000259" key="3">
    <source>
        <dbReference type="Pfam" id="PF02371"/>
    </source>
</evidence>
<dbReference type="PANTHER" id="PTHR33055:SF3">
    <property type="entry name" value="PUTATIVE TRANSPOSASE FOR IS117-RELATED"/>
    <property type="match status" value="1"/>
</dbReference>
<gene>
    <name evidence="4" type="ORF">HGB41_21685</name>
</gene>
<dbReference type="Proteomes" id="UP000533905">
    <property type="component" value="Unassembled WGS sequence"/>
</dbReference>
<evidence type="ECO:0000313" key="4">
    <source>
        <dbReference type="EMBL" id="NNG25599.1"/>
    </source>
</evidence>
<feature type="coiled-coil region" evidence="1">
    <location>
        <begin position="132"/>
        <end position="189"/>
    </location>
</feature>
<dbReference type="GO" id="GO:0004803">
    <property type="term" value="F:transposase activity"/>
    <property type="evidence" value="ECO:0007669"/>
    <property type="project" value="InterPro"/>
</dbReference>
<feature type="domain" description="Transposase IS116/IS110/IS902 C-terminal" evidence="3">
    <location>
        <begin position="198"/>
        <end position="280"/>
    </location>
</feature>
<keyword evidence="1" id="KW-0175">Coiled coil</keyword>
<dbReference type="GO" id="GO:0003677">
    <property type="term" value="F:DNA binding"/>
    <property type="evidence" value="ECO:0007669"/>
    <property type="project" value="InterPro"/>
</dbReference>
<organism evidence="4 5">
    <name type="scientific">Telluria aromaticivorans</name>
    <dbReference type="NCBI Taxonomy" id="2725995"/>
    <lineage>
        <taxon>Bacteria</taxon>
        <taxon>Pseudomonadati</taxon>
        <taxon>Pseudomonadota</taxon>
        <taxon>Betaproteobacteria</taxon>
        <taxon>Burkholderiales</taxon>
        <taxon>Oxalobacteraceae</taxon>
        <taxon>Telluria group</taxon>
        <taxon>Telluria</taxon>
    </lineage>
</organism>
<dbReference type="GO" id="GO:0006313">
    <property type="term" value="P:DNA transposition"/>
    <property type="evidence" value="ECO:0007669"/>
    <property type="project" value="InterPro"/>
</dbReference>
<dbReference type="Pfam" id="PF01548">
    <property type="entry name" value="DEDD_Tnp_IS110"/>
    <property type="match status" value="1"/>
</dbReference>
<dbReference type="EMBL" id="JABAIV010000011">
    <property type="protein sequence ID" value="NNG25599.1"/>
    <property type="molecule type" value="Genomic_DNA"/>
</dbReference>
<accession>A0A7Y2P1T7</accession>
<dbReference type="Pfam" id="PF02371">
    <property type="entry name" value="Transposase_20"/>
    <property type="match status" value="1"/>
</dbReference>
<proteinExistence type="predicted"/>
<protein>
    <submittedName>
        <fullName evidence="4">IS110 family transposase</fullName>
    </submittedName>
</protein>
<comment type="caution">
    <text evidence="4">The sequence shown here is derived from an EMBL/GenBank/DDBJ whole genome shotgun (WGS) entry which is preliminary data.</text>
</comment>
<dbReference type="AlphaFoldDB" id="A0A7Y2P1T7"/>
<evidence type="ECO:0000256" key="1">
    <source>
        <dbReference type="SAM" id="Coils"/>
    </source>
</evidence>
<dbReference type="InterPro" id="IPR047650">
    <property type="entry name" value="Transpos_IS110"/>
</dbReference>
<evidence type="ECO:0000313" key="5">
    <source>
        <dbReference type="Proteomes" id="UP000533905"/>
    </source>
</evidence>
<sequence length="323" mass="35150">MFYLGVDVAKAKLDCMLLDTSNSKLKSKSIPNTAAGFAQLLEWLVKQKVAKPHVVMEPTGMYHENAALALADAGLVVSLVNPAQLRAFAHALGVKTKTDKADSAVLARYGATQNPMPWQPPSASARRLKALLTRRDAVADDLQRELNRQEANDFSPAPEAVGESIAQSIAFLKAELKRLETMIAAHIDNDPDLRNKKELLESIPGVGPRVSGHMTALFAGRTFERAEQLAAYLGLVPVEWQSGSSVRGRPRMSKAGPAYLRKVLYMPAVVARRCNPHIKALNDRLLAKGKSKMAVIGAAMRKLAHLCFGVVHTGKPYDPKFAI</sequence>
<name>A0A7Y2P1T7_9BURK</name>
<feature type="domain" description="Transposase IS110-like N-terminal" evidence="2">
    <location>
        <begin position="4"/>
        <end position="149"/>
    </location>
</feature>
<evidence type="ECO:0000259" key="2">
    <source>
        <dbReference type="Pfam" id="PF01548"/>
    </source>
</evidence>
<dbReference type="PANTHER" id="PTHR33055">
    <property type="entry name" value="TRANSPOSASE FOR INSERTION SEQUENCE ELEMENT IS1111A"/>
    <property type="match status" value="1"/>
</dbReference>
<dbReference type="InterPro" id="IPR003346">
    <property type="entry name" value="Transposase_20"/>
</dbReference>
<dbReference type="RefSeq" id="WP_171088421.1">
    <property type="nucleotide sequence ID" value="NZ_JABAIV010000011.1"/>
</dbReference>
<dbReference type="InterPro" id="IPR002525">
    <property type="entry name" value="Transp_IS110-like_N"/>
</dbReference>
<keyword evidence="5" id="KW-1185">Reference proteome</keyword>